<feature type="domain" description="Response regulatory" evidence="5">
    <location>
        <begin position="4"/>
        <end position="119"/>
    </location>
</feature>
<dbReference type="Proteomes" id="UP000056968">
    <property type="component" value="Chromosome"/>
</dbReference>
<dbReference type="GO" id="GO:0003677">
    <property type="term" value="F:DNA binding"/>
    <property type="evidence" value="ECO:0007669"/>
    <property type="project" value="UniProtKB-KW"/>
</dbReference>
<evidence type="ECO:0000256" key="2">
    <source>
        <dbReference type="ARBA" id="ARBA00023125"/>
    </source>
</evidence>
<evidence type="ECO:0000259" key="5">
    <source>
        <dbReference type="PROSITE" id="PS50110"/>
    </source>
</evidence>
<dbReference type="GO" id="GO:0000160">
    <property type="term" value="P:phosphorelay signal transduction system"/>
    <property type="evidence" value="ECO:0007669"/>
    <property type="project" value="InterPro"/>
</dbReference>
<dbReference type="PROSITE" id="PS50110">
    <property type="entry name" value="RESPONSE_REGULATORY"/>
    <property type="match status" value="1"/>
</dbReference>
<proteinExistence type="predicted"/>
<keyword evidence="2" id="KW-0238">DNA-binding</keyword>
<dbReference type="InterPro" id="IPR000792">
    <property type="entry name" value="Tscrpt_reg_LuxR_C"/>
</dbReference>
<sequence length="211" mass="22833">MMAKLIVVDDHPIFLDGLTQFLKSNGHDVLGSAKSEREAMELVASKEADILILDLSMKDGGGLSVLGEVRASGYSMPAIFLTVYISPAQTLAAVAMGVNGIVLKESDPQELLACIAKVEAGENCIDPAIMDRALRYSVNAKSKKPKSVHLLTEREKEISQLIRAGLRNRAIAEKCGLTEGTVKVHLHSIFQKLGVKSRAELIVSMIPEETH</sequence>
<protein>
    <submittedName>
        <fullName evidence="6">NagC family transcriptional regulator</fullName>
    </submittedName>
</protein>
<dbReference type="CDD" id="cd06170">
    <property type="entry name" value="LuxR_C_like"/>
    <property type="match status" value="1"/>
</dbReference>
<name>A0A0S3EYF7_9SPHN</name>
<feature type="domain" description="HTH luxR-type" evidence="4">
    <location>
        <begin position="144"/>
        <end position="209"/>
    </location>
</feature>
<dbReference type="InterPro" id="IPR016032">
    <property type="entry name" value="Sig_transdc_resp-reg_C-effctor"/>
</dbReference>
<dbReference type="PANTHER" id="PTHR43214">
    <property type="entry name" value="TWO-COMPONENT RESPONSE REGULATOR"/>
    <property type="match status" value="1"/>
</dbReference>
<dbReference type="InterPro" id="IPR058245">
    <property type="entry name" value="NreC/VraR/RcsB-like_REC"/>
</dbReference>
<dbReference type="GO" id="GO:0006355">
    <property type="term" value="P:regulation of DNA-templated transcription"/>
    <property type="evidence" value="ECO:0007669"/>
    <property type="project" value="InterPro"/>
</dbReference>
<dbReference type="SMART" id="SM00448">
    <property type="entry name" value="REC"/>
    <property type="match status" value="1"/>
</dbReference>
<dbReference type="STRING" id="1332080.ATN00_09045"/>
<dbReference type="AlphaFoldDB" id="A0A0S3EYF7"/>
<dbReference type="PANTHER" id="PTHR43214:SF38">
    <property type="entry name" value="NITRATE_NITRITE RESPONSE REGULATOR PROTEIN NARL"/>
    <property type="match status" value="1"/>
</dbReference>
<evidence type="ECO:0000256" key="3">
    <source>
        <dbReference type="PROSITE-ProRule" id="PRU00169"/>
    </source>
</evidence>
<keyword evidence="7" id="KW-1185">Reference proteome</keyword>
<accession>A0A0S3EYF7</accession>
<dbReference type="Pfam" id="PF00072">
    <property type="entry name" value="Response_reg"/>
    <property type="match status" value="1"/>
</dbReference>
<keyword evidence="1 3" id="KW-0597">Phosphoprotein</keyword>
<dbReference type="SUPFAM" id="SSF46894">
    <property type="entry name" value="C-terminal effector domain of the bipartite response regulators"/>
    <property type="match status" value="1"/>
</dbReference>
<dbReference type="InterPro" id="IPR011006">
    <property type="entry name" value="CheY-like_superfamily"/>
</dbReference>
<dbReference type="Pfam" id="PF00196">
    <property type="entry name" value="GerE"/>
    <property type="match status" value="1"/>
</dbReference>
<evidence type="ECO:0000259" key="4">
    <source>
        <dbReference type="PROSITE" id="PS50043"/>
    </source>
</evidence>
<dbReference type="OrthoDB" id="9782896at2"/>
<evidence type="ECO:0000313" key="7">
    <source>
        <dbReference type="Proteomes" id="UP000056968"/>
    </source>
</evidence>
<feature type="modified residue" description="4-aspartylphosphate" evidence="3">
    <location>
        <position position="54"/>
    </location>
</feature>
<evidence type="ECO:0000313" key="6">
    <source>
        <dbReference type="EMBL" id="ALR20434.1"/>
    </source>
</evidence>
<dbReference type="PRINTS" id="PR00038">
    <property type="entry name" value="HTHLUXR"/>
</dbReference>
<dbReference type="InterPro" id="IPR001789">
    <property type="entry name" value="Sig_transdc_resp-reg_receiver"/>
</dbReference>
<evidence type="ECO:0000256" key="1">
    <source>
        <dbReference type="ARBA" id="ARBA00022553"/>
    </source>
</evidence>
<dbReference type="CDD" id="cd17535">
    <property type="entry name" value="REC_NarL-like"/>
    <property type="match status" value="1"/>
</dbReference>
<dbReference type="Gene3D" id="3.40.50.2300">
    <property type="match status" value="1"/>
</dbReference>
<dbReference type="SMART" id="SM00421">
    <property type="entry name" value="HTH_LUXR"/>
    <property type="match status" value="1"/>
</dbReference>
<dbReference type="PROSITE" id="PS00622">
    <property type="entry name" value="HTH_LUXR_1"/>
    <property type="match status" value="1"/>
</dbReference>
<dbReference type="KEGG" id="sbd:ATN00_09045"/>
<organism evidence="6 7">
    <name type="scientific">Sphingobium baderi</name>
    <dbReference type="NCBI Taxonomy" id="1332080"/>
    <lineage>
        <taxon>Bacteria</taxon>
        <taxon>Pseudomonadati</taxon>
        <taxon>Pseudomonadota</taxon>
        <taxon>Alphaproteobacteria</taxon>
        <taxon>Sphingomonadales</taxon>
        <taxon>Sphingomonadaceae</taxon>
        <taxon>Sphingobium</taxon>
    </lineage>
</organism>
<dbReference type="EMBL" id="CP013264">
    <property type="protein sequence ID" value="ALR20434.1"/>
    <property type="molecule type" value="Genomic_DNA"/>
</dbReference>
<dbReference type="SUPFAM" id="SSF52172">
    <property type="entry name" value="CheY-like"/>
    <property type="match status" value="1"/>
</dbReference>
<dbReference type="PROSITE" id="PS50043">
    <property type="entry name" value="HTH_LUXR_2"/>
    <property type="match status" value="1"/>
</dbReference>
<reference evidence="6 7" key="1">
    <citation type="submission" date="2015-11" db="EMBL/GenBank/DDBJ databases">
        <title>A Two-component Flavoprotein Monooxygenase System MeaXY Responsible for para-Hydroxylation of 2-Methyl-6-ethylaniline and 2,6-Diethylaniline in Sphingobium baderi DE-13.</title>
        <authorList>
            <person name="Cheng M."/>
            <person name="Meng Q."/>
            <person name="Yang Y."/>
            <person name="Chu C."/>
            <person name="Yan X."/>
            <person name="He J."/>
            <person name="Li S."/>
        </authorList>
    </citation>
    <scope>NUCLEOTIDE SEQUENCE [LARGE SCALE GENOMIC DNA]</scope>
    <source>
        <strain evidence="6 7">DE-13</strain>
    </source>
</reference>
<gene>
    <name evidence="6" type="ORF">ATN00_09045</name>
</gene>
<dbReference type="InterPro" id="IPR039420">
    <property type="entry name" value="WalR-like"/>
</dbReference>